<dbReference type="EMBL" id="NWSH01002670">
    <property type="protein sequence ID" value="PCG67716.1"/>
    <property type="molecule type" value="Genomic_DNA"/>
</dbReference>
<evidence type="ECO:0000313" key="2">
    <source>
        <dbReference type="EMBL" id="PCG67716.1"/>
    </source>
</evidence>
<name>A0A2A4J7J1_HELVI</name>
<feature type="compositionally biased region" description="Polar residues" evidence="1">
    <location>
        <begin position="33"/>
        <end position="46"/>
    </location>
</feature>
<organism evidence="2">
    <name type="scientific">Heliothis virescens</name>
    <name type="common">Tobacco budworm moth</name>
    <dbReference type="NCBI Taxonomy" id="7102"/>
    <lineage>
        <taxon>Eukaryota</taxon>
        <taxon>Metazoa</taxon>
        <taxon>Ecdysozoa</taxon>
        <taxon>Arthropoda</taxon>
        <taxon>Hexapoda</taxon>
        <taxon>Insecta</taxon>
        <taxon>Pterygota</taxon>
        <taxon>Neoptera</taxon>
        <taxon>Endopterygota</taxon>
        <taxon>Lepidoptera</taxon>
        <taxon>Glossata</taxon>
        <taxon>Ditrysia</taxon>
        <taxon>Noctuoidea</taxon>
        <taxon>Noctuidae</taxon>
        <taxon>Heliothinae</taxon>
        <taxon>Heliothis</taxon>
    </lineage>
</organism>
<comment type="caution">
    <text evidence="2">The sequence shown here is derived from an EMBL/GenBank/DDBJ whole genome shotgun (WGS) entry which is preliminary data.</text>
</comment>
<proteinExistence type="predicted"/>
<accession>A0A2A4J7J1</accession>
<gene>
    <name evidence="2" type="ORF">B5V51_6043</name>
</gene>
<dbReference type="AlphaFoldDB" id="A0A2A4J7J1"/>
<reference evidence="2" key="1">
    <citation type="submission" date="2017-09" db="EMBL/GenBank/DDBJ databases">
        <title>Contemporary evolution of a Lepidopteran species, Heliothis virescens, in response to modern agricultural practices.</title>
        <authorList>
            <person name="Fritz M.L."/>
            <person name="Deyonke A.M."/>
            <person name="Papanicolaou A."/>
            <person name="Micinski S."/>
            <person name="Westbrook J."/>
            <person name="Gould F."/>
        </authorList>
    </citation>
    <scope>NUCLEOTIDE SEQUENCE [LARGE SCALE GENOMIC DNA]</scope>
    <source>
        <strain evidence="2">HvINT-</strain>
        <tissue evidence="2">Whole body</tissue>
    </source>
</reference>
<sequence>MFCFEEWDRRLVQRKLELATDKLFGSSAPQPPLDSTLTHSGASSVRSGDRRTSTTRIHLPRELSKRSFQKTELTWIDQFDKSRQYTSESVSPSSNREAKS</sequence>
<evidence type="ECO:0000256" key="1">
    <source>
        <dbReference type="SAM" id="MobiDB-lite"/>
    </source>
</evidence>
<feature type="region of interest" description="Disordered" evidence="1">
    <location>
        <begin position="22"/>
        <end position="63"/>
    </location>
</feature>
<protein>
    <submittedName>
        <fullName evidence="2">Uncharacterized protein</fullName>
    </submittedName>
</protein>